<name>A0AAW7XKA8_9GAMM</name>
<gene>
    <name evidence="3" type="ORF">Q4490_14355</name>
</gene>
<feature type="transmembrane region" description="Helical" evidence="2">
    <location>
        <begin position="51"/>
        <end position="78"/>
    </location>
</feature>
<accession>A0AAW7XKA8</accession>
<keyword evidence="2" id="KW-0472">Membrane</keyword>
<evidence type="ECO:0000313" key="4">
    <source>
        <dbReference type="Proteomes" id="UP001169862"/>
    </source>
</evidence>
<feature type="transmembrane region" description="Helical" evidence="2">
    <location>
        <begin position="190"/>
        <end position="215"/>
    </location>
</feature>
<dbReference type="RefSeq" id="WP_303551546.1">
    <property type="nucleotide sequence ID" value="NZ_JAUOPG010000010.1"/>
</dbReference>
<feature type="transmembrane region" description="Helical" evidence="2">
    <location>
        <begin position="156"/>
        <end position="178"/>
    </location>
</feature>
<keyword evidence="2" id="KW-0812">Transmembrane</keyword>
<proteinExistence type="predicted"/>
<dbReference type="Pfam" id="PF06790">
    <property type="entry name" value="UPF0259"/>
    <property type="match status" value="1"/>
</dbReference>
<feature type="region of interest" description="Disordered" evidence="1">
    <location>
        <begin position="229"/>
        <end position="269"/>
    </location>
</feature>
<evidence type="ECO:0000256" key="2">
    <source>
        <dbReference type="SAM" id="Phobius"/>
    </source>
</evidence>
<reference evidence="3" key="1">
    <citation type="submission" date="2023-07" db="EMBL/GenBank/DDBJ databases">
        <title>Genome content predicts the carbon catabolic preferences of heterotrophic bacteria.</title>
        <authorList>
            <person name="Gralka M."/>
        </authorList>
    </citation>
    <scope>NUCLEOTIDE SEQUENCE</scope>
    <source>
        <strain evidence="3">I2M16</strain>
    </source>
</reference>
<dbReference type="EMBL" id="JAUOPG010000010">
    <property type="protein sequence ID" value="MDO6454753.1"/>
    <property type="molecule type" value="Genomic_DNA"/>
</dbReference>
<dbReference type="Proteomes" id="UP001169862">
    <property type="component" value="Unassembled WGS sequence"/>
</dbReference>
<sequence>MQSLTYIQQSIFFFRQHLGTIAKIQLPFLIAINGLAQWFDIYSDDEQIAQQFAALSILNLTILPLYWSATIVYMQSVLEDRPLSAFQSLVVGMSRWRTLLLTFLLTGCAVFGGLMFLIVPGIFIGVRLAFADYICVVEKKSALQSLKQSWQDTDDYFWPLLQGLAILYIAIELINYPVVSFFQSMEDRQFIVELPILAALDLLSALITVFAFRMYCVMRDEIRPAKPIARSSAQADNYSEHNNTTPNSKSTDKPDNSIDSDSSDGGGDD</sequence>
<organism evidence="3 4">
    <name type="scientific">Neptunomonas phycophila</name>
    <dbReference type="NCBI Taxonomy" id="1572645"/>
    <lineage>
        <taxon>Bacteria</taxon>
        <taxon>Pseudomonadati</taxon>
        <taxon>Pseudomonadota</taxon>
        <taxon>Gammaproteobacteria</taxon>
        <taxon>Oceanospirillales</taxon>
        <taxon>Oceanospirillaceae</taxon>
        <taxon>Neptunomonas</taxon>
    </lineage>
</organism>
<keyword evidence="2" id="KW-1133">Transmembrane helix</keyword>
<dbReference type="AlphaFoldDB" id="A0AAW7XKA8"/>
<feature type="transmembrane region" description="Helical" evidence="2">
    <location>
        <begin position="99"/>
        <end position="123"/>
    </location>
</feature>
<comment type="caution">
    <text evidence="3">The sequence shown here is derived from an EMBL/GenBank/DDBJ whole genome shotgun (WGS) entry which is preliminary data.</text>
</comment>
<evidence type="ECO:0000313" key="3">
    <source>
        <dbReference type="EMBL" id="MDO6454753.1"/>
    </source>
</evidence>
<evidence type="ECO:0000256" key="1">
    <source>
        <dbReference type="SAM" id="MobiDB-lite"/>
    </source>
</evidence>
<protein>
    <submittedName>
        <fullName evidence="3">YciC family protein</fullName>
    </submittedName>
</protein>
<feature type="compositionally biased region" description="Polar residues" evidence="1">
    <location>
        <begin position="231"/>
        <end position="249"/>
    </location>
</feature>